<name>A0AAV0YYF8_VICFA</name>
<sequence>MDAHPFETKVNELLTYTLFKCLLIFYKVNFHKHDDKGQMDAHLFEILGKWALGAHISLTRWSSVLKRWEQAEAQILNQVRILHEWTRFPLRLNGHVVITSHVASVFPKNVVGTEVGVALKTRKRNSNSGDSHVGSNKDMQVVLRLFHLIVNFLVLCMDRWSFMSVHNCILEWLKRLYWKRGIGCCCSNYSTRRDN</sequence>
<accession>A0AAV0YYF8</accession>
<organism evidence="1 2">
    <name type="scientific">Vicia faba</name>
    <name type="common">Broad bean</name>
    <name type="synonym">Faba vulgaris</name>
    <dbReference type="NCBI Taxonomy" id="3906"/>
    <lineage>
        <taxon>Eukaryota</taxon>
        <taxon>Viridiplantae</taxon>
        <taxon>Streptophyta</taxon>
        <taxon>Embryophyta</taxon>
        <taxon>Tracheophyta</taxon>
        <taxon>Spermatophyta</taxon>
        <taxon>Magnoliopsida</taxon>
        <taxon>eudicotyledons</taxon>
        <taxon>Gunneridae</taxon>
        <taxon>Pentapetalae</taxon>
        <taxon>rosids</taxon>
        <taxon>fabids</taxon>
        <taxon>Fabales</taxon>
        <taxon>Fabaceae</taxon>
        <taxon>Papilionoideae</taxon>
        <taxon>50 kb inversion clade</taxon>
        <taxon>NPAAA clade</taxon>
        <taxon>Hologalegina</taxon>
        <taxon>IRL clade</taxon>
        <taxon>Fabeae</taxon>
        <taxon>Vicia</taxon>
    </lineage>
</organism>
<dbReference type="EMBL" id="OX451736">
    <property type="protein sequence ID" value="CAI8589082.1"/>
    <property type="molecule type" value="Genomic_DNA"/>
</dbReference>
<protein>
    <submittedName>
        <fullName evidence="1">Uncharacterized protein</fullName>
    </submittedName>
</protein>
<evidence type="ECO:0000313" key="2">
    <source>
        <dbReference type="Proteomes" id="UP001157006"/>
    </source>
</evidence>
<proteinExistence type="predicted"/>
<gene>
    <name evidence="1" type="ORF">VFH_I377360</name>
</gene>
<reference evidence="1 2" key="1">
    <citation type="submission" date="2023-01" db="EMBL/GenBank/DDBJ databases">
        <authorList>
            <person name="Kreplak J."/>
        </authorList>
    </citation>
    <scope>NUCLEOTIDE SEQUENCE [LARGE SCALE GENOMIC DNA]</scope>
</reference>
<dbReference type="AlphaFoldDB" id="A0AAV0YYF8"/>
<keyword evidence="2" id="KW-1185">Reference proteome</keyword>
<evidence type="ECO:0000313" key="1">
    <source>
        <dbReference type="EMBL" id="CAI8589082.1"/>
    </source>
</evidence>
<dbReference type="Proteomes" id="UP001157006">
    <property type="component" value="Chromosome 1L"/>
</dbReference>